<dbReference type="AlphaFoldDB" id="A0A9D4K821"/>
<reference evidence="1" key="2">
    <citation type="submission" date="2020-11" db="EMBL/GenBank/DDBJ databases">
        <authorList>
            <person name="McCartney M.A."/>
            <person name="Auch B."/>
            <person name="Kono T."/>
            <person name="Mallez S."/>
            <person name="Becker A."/>
            <person name="Gohl D.M."/>
            <person name="Silverstein K.A.T."/>
            <person name="Koren S."/>
            <person name="Bechman K.B."/>
            <person name="Herman A."/>
            <person name="Abrahante J.E."/>
            <person name="Garbe J."/>
        </authorList>
    </citation>
    <scope>NUCLEOTIDE SEQUENCE</scope>
    <source>
        <strain evidence="1">Duluth1</strain>
        <tissue evidence="1">Whole animal</tissue>
    </source>
</reference>
<gene>
    <name evidence="1" type="ORF">DPMN_108003</name>
</gene>
<name>A0A9D4K821_DREPO</name>
<proteinExistence type="predicted"/>
<reference evidence="1" key="1">
    <citation type="journal article" date="2019" name="bioRxiv">
        <title>The Genome of the Zebra Mussel, Dreissena polymorpha: A Resource for Invasive Species Research.</title>
        <authorList>
            <person name="McCartney M.A."/>
            <person name="Auch B."/>
            <person name="Kono T."/>
            <person name="Mallez S."/>
            <person name="Zhang Y."/>
            <person name="Obille A."/>
            <person name="Becker A."/>
            <person name="Abrahante J.E."/>
            <person name="Garbe J."/>
            <person name="Badalamenti J.P."/>
            <person name="Herman A."/>
            <person name="Mangelson H."/>
            <person name="Liachko I."/>
            <person name="Sullivan S."/>
            <person name="Sone E.D."/>
            <person name="Koren S."/>
            <person name="Silverstein K.A.T."/>
            <person name="Beckman K.B."/>
            <person name="Gohl D.M."/>
        </authorList>
    </citation>
    <scope>NUCLEOTIDE SEQUENCE</scope>
    <source>
        <strain evidence="1">Duluth1</strain>
        <tissue evidence="1">Whole animal</tissue>
    </source>
</reference>
<dbReference type="EMBL" id="JAIWYP010000004">
    <property type="protein sequence ID" value="KAH3834670.1"/>
    <property type="molecule type" value="Genomic_DNA"/>
</dbReference>
<keyword evidence="2" id="KW-1185">Reference proteome</keyword>
<accession>A0A9D4K821</accession>
<dbReference type="Proteomes" id="UP000828390">
    <property type="component" value="Unassembled WGS sequence"/>
</dbReference>
<protein>
    <submittedName>
        <fullName evidence="1">Uncharacterized protein</fullName>
    </submittedName>
</protein>
<evidence type="ECO:0000313" key="1">
    <source>
        <dbReference type="EMBL" id="KAH3834670.1"/>
    </source>
</evidence>
<evidence type="ECO:0000313" key="2">
    <source>
        <dbReference type="Proteomes" id="UP000828390"/>
    </source>
</evidence>
<sequence length="204" mass="23278">MQKFGQGTDENNATYINPYRVRCMVPCPMVRDNITVSLIAKAKHTLHVSRETVSGRALTTVSSKDNITWYDRDPSQLNLTWKPELLSNNFNDRVEINLIGYKEDNQMVIIWASTILPQQAPTPWTRGGNSAQGPTASMRFDCSSVVPVGRSIGYILSVFCRVKWYVKTSMLTQYGPTWPTDMCVKRYNQDKQDICRSLQRANLF</sequence>
<comment type="caution">
    <text evidence="1">The sequence shown here is derived from an EMBL/GenBank/DDBJ whole genome shotgun (WGS) entry which is preliminary data.</text>
</comment>
<organism evidence="1 2">
    <name type="scientific">Dreissena polymorpha</name>
    <name type="common">Zebra mussel</name>
    <name type="synonym">Mytilus polymorpha</name>
    <dbReference type="NCBI Taxonomy" id="45954"/>
    <lineage>
        <taxon>Eukaryota</taxon>
        <taxon>Metazoa</taxon>
        <taxon>Spiralia</taxon>
        <taxon>Lophotrochozoa</taxon>
        <taxon>Mollusca</taxon>
        <taxon>Bivalvia</taxon>
        <taxon>Autobranchia</taxon>
        <taxon>Heteroconchia</taxon>
        <taxon>Euheterodonta</taxon>
        <taxon>Imparidentia</taxon>
        <taxon>Neoheterodontei</taxon>
        <taxon>Myida</taxon>
        <taxon>Dreissenoidea</taxon>
        <taxon>Dreissenidae</taxon>
        <taxon>Dreissena</taxon>
    </lineage>
</organism>